<feature type="chain" id="PRO_5016367450" description="SH3b domain-containing protein" evidence="1">
    <location>
        <begin position="23"/>
        <end position="278"/>
    </location>
</feature>
<name>A0A317CLM8_9GAMM</name>
<keyword evidence="3" id="KW-1185">Reference proteome</keyword>
<dbReference type="EMBL" id="QGKM01000027">
    <property type="protein sequence ID" value="PWQ97190.1"/>
    <property type="molecule type" value="Genomic_DNA"/>
</dbReference>
<dbReference type="Gene3D" id="2.30.30.40">
    <property type="entry name" value="SH3 Domains"/>
    <property type="match status" value="1"/>
</dbReference>
<evidence type="ECO:0000256" key="1">
    <source>
        <dbReference type="SAM" id="SignalP"/>
    </source>
</evidence>
<keyword evidence="1" id="KW-0732">Signal</keyword>
<sequence>MKTLTTKLIGAALLLGASTSLAIANTFSVTNIPAGGSLTLRAWPSTISRPLSNIPFDATKIEATGKTILLDTVNWLQIAYGDNTGWVEASYLKKTAPQAQAPQVSIQADTIGQERNSAVINKAEFFSYGETKTPTTKPTPTAPPTTLDPNADIIANNIKYPWNIAADSIYNDPKTKTHPRPIQTTIADAERLEAQNSVATTTTTVETQPQTNTTTATLPIAQTQTVAAATPIATPTVTQPTPVIIDQAEQSNDYRFEYISGNRYEHIETAATAGFMPN</sequence>
<evidence type="ECO:0000313" key="3">
    <source>
        <dbReference type="Proteomes" id="UP000245539"/>
    </source>
</evidence>
<accession>A0A317CLM8</accession>
<protein>
    <recommendedName>
        <fullName evidence="4">SH3b domain-containing protein</fullName>
    </recommendedName>
</protein>
<organism evidence="2 3">
    <name type="scientific">Leucothrix pacifica</name>
    <dbReference type="NCBI Taxonomy" id="1247513"/>
    <lineage>
        <taxon>Bacteria</taxon>
        <taxon>Pseudomonadati</taxon>
        <taxon>Pseudomonadota</taxon>
        <taxon>Gammaproteobacteria</taxon>
        <taxon>Thiotrichales</taxon>
        <taxon>Thiotrichaceae</taxon>
        <taxon>Leucothrix</taxon>
    </lineage>
</organism>
<dbReference type="RefSeq" id="WP_109837648.1">
    <property type="nucleotide sequence ID" value="NZ_QGKM01000027.1"/>
</dbReference>
<feature type="signal peptide" evidence="1">
    <location>
        <begin position="1"/>
        <end position="22"/>
    </location>
</feature>
<dbReference type="Proteomes" id="UP000245539">
    <property type="component" value="Unassembled WGS sequence"/>
</dbReference>
<evidence type="ECO:0000313" key="2">
    <source>
        <dbReference type="EMBL" id="PWQ97190.1"/>
    </source>
</evidence>
<evidence type="ECO:0008006" key="4">
    <source>
        <dbReference type="Google" id="ProtNLM"/>
    </source>
</evidence>
<gene>
    <name evidence="2" type="ORF">DKW60_10690</name>
</gene>
<dbReference type="AlphaFoldDB" id="A0A317CLM8"/>
<reference evidence="2 3" key="1">
    <citation type="submission" date="2018-05" db="EMBL/GenBank/DDBJ databases">
        <title>Leucothrix arctica sp. nov., isolated from Arctic seawater.</title>
        <authorList>
            <person name="Choi A."/>
            <person name="Baek K."/>
        </authorList>
    </citation>
    <scope>NUCLEOTIDE SEQUENCE [LARGE SCALE GENOMIC DNA]</scope>
    <source>
        <strain evidence="2 3">JCM 18388</strain>
    </source>
</reference>
<comment type="caution">
    <text evidence="2">The sequence shown here is derived from an EMBL/GenBank/DDBJ whole genome shotgun (WGS) entry which is preliminary data.</text>
</comment>
<proteinExistence type="predicted"/>
<dbReference type="OrthoDB" id="9790951at2"/>